<keyword evidence="5" id="KW-1185">Reference proteome</keyword>
<proteinExistence type="predicted"/>
<feature type="region of interest" description="Disordered" evidence="2">
    <location>
        <begin position="353"/>
        <end position="373"/>
    </location>
</feature>
<reference evidence="4 5" key="1">
    <citation type="journal article" date="2015" name="Biotechnol. Biofuels">
        <title>Enhanced degradation of softwood versus hardwood by the white-rot fungus Pycnoporus coccineus.</title>
        <authorList>
            <person name="Couturier M."/>
            <person name="Navarro D."/>
            <person name="Chevret D."/>
            <person name="Henrissat B."/>
            <person name="Piumi F."/>
            <person name="Ruiz-Duenas F.J."/>
            <person name="Martinez A.T."/>
            <person name="Grigoriev I.V."/>
            <person name="Riley R."/>
            <person name="Lipzen A."/>
            <person name="Berrin J.G."/>
            <person name="Master E.R."/>
            <person name="Rosso M.N."/>
        </authorList>
    </citation>
    <scope>NUCLEOTIDE SEQUENCE [LARGE SCALE GENOMIC DNA]</scope>
    <source>
        <strain evidence="4 5">BRFM310</strain>
    </source>
</reference>
<evidence type="ECO:0000259" key="3">
    <source>
        <dbReference type="Pfam" id="PF13391"/>
    </source>
</evidence>
<protein>
    <recommendedName>
        <fullName evidence="3">HNH nuclease domain-containing protein</fullName>
    </recommendedName>
</protein>
<organism evidence="4 5">
    <name type="scientific">Trametes coccinea (strain BRFM310)</name>
    <name type="common">Pycnoporus coccineus</name>
    <dbReference type="NCBI Taxonomy" id="1353009"/>
    <lineage>
        <taxon>Eukaryota</taxon>
        <taxon>Fungi</taxon>
        <taxon>Dikarya</taxon>
        <taxon>Basidiomycota</taxon>
        <taxon>Agaricomycotina</taxon>
        <taxon>Agaricomycetes</taxon>
        <taxon>Polyporales</taxon>
        <taxon>Polyporaceae</taxon>
        <taxon>Trametes</taxon>
    </lineage>
</organism>
<name>A0A1Y2J5K8_TRAC3</name>
<feature type="region of interest" description="Disordered" evidence="2">
    <location>
        <begin position="190"/>
        <end position="214"/>
    </location>
</feature>
<evidence type="ECO:0000313" key="5">
    <source>
        <dbReference type="Proteomes" id="UP000193067"/>
    </source>
</evidence>
<feature type="region of interest" description="Disordered" evidence="2">
    <location>
        <begin position="1"/>
        <end position="34"/>
    </location>
</feature>
<evidence type="ECO:0000313" key="4">
    <source>
        <dbReference type="EMBL" id="OSD07482.1"/>
    </source>
</evidence>
<feature type="coiled-coil region" evidence="1">
    <location>
        <begin position="130"/>
        <end position="162"/>
    </location>
</feature>
<evidence type="ECO:0000256" key="2">
    <source>
        <dbReference type="SAM" id="MobiDB-lite"/>
    </source>
</evidence>
<accession>A0A1Y2J5K8</accession>
<feature type="domain" description="HNH nuclease" evidence="3">
    <location>
        <begin position="226"/>
        <end position="319"/>
    </location>
</feature>
<evidence type="ECO:0000256" key="1">
    <source>
        <dbReference type="SAM" id="Coils"/>
    </source>
</evidence>
<dbReference type="Proteomes" id="UP000193067">
    <property type="component" value="Unassembled WGS sequence"/>
</dbReference>
<dbReference type="OrthoDB" id="2757744at2759"/>
<feature type="compositionally biased region" description="Low complexity" evidence="2">
    <location>
        <begin position="14"/>
        <end position="34"/>
    </location>
</feature>
<dbReference type="AlphaFoldDB" id="A0A1Y2J5K8"/>
<gene>
    <name evidence="4" type="ORF">PYCCODRAFT_1474016</name>
</gene>
<keyword evidence="1" id="KW-0175">Coiled coil</keyword>
<dbReference type="STRING" id="1353009.A0A1Y2J5K8"/>
<dbReference type="InterPro" id="IPR003615">
    <property type="entry name" value="HNH_nuc"/>
</dbReference>
<sequence length="453" mass="50242">MPEHTRHAPRKSTDTITELTISTPTSSLSSVGSTNESFGLNPLPYGDRVDEIIRSPERDEDLYERAQQHLSVLFMERFKRYNEPAWVENFKTTYTTISMFNAMYDTARDLKLPSGARYVSAAVCACAAGSKEAEAERSLTDNERREAEAERLAASLEKLASTWVSYMIWPMVADPPSAIRRMESLSGLATPTADEAASTSTIDKGLSPHRQGDLPAEVKRRDGYQCLFSGWFDVDMPAAMWPDGAIFGPLEAAHIFKRAVAIGDPEENYDKYKSTLTTLDVLKHYCNLDPKILEPLDEAHNGIVLEYNAHYYFDRMEWCLAPTEEANTYEVCLMPRYRGPKPIKTHHTFVDHSCPEATGESTSTRAGRKRSHDEVGIDLPNPTLLRMHAALAKVLHASGAAEIFDAFLLQPSSSAGPVIAAEYGLSFAENIVEGKLDVVAAFELAQMSSFGIV</sequence>
<dbReference type="EMBL" id="KZ084088">
    <property type="protein sequence ID" value="OSD07482.1"/>
    <property type="molecule type" value="Genomic_DNA"/>
</dbReference>
<dbReference type="Pfam" id="PF13391">
    <property type="entry name" value="HNH_2"/>
    <property type="match status" value="1"/>
</dbReference>